<feature type="transmembrane region" description="Helical" evidence="6">
    <location>
        <begin position="49"/>
        <end position="69"/>
    </location>
</feature>
<feature type="transmembrane region" description="Helical" evidence="6">
    <location>
        <begin position="122"/>
        <end position="139"/>
    </location>
</feature>
<evidence type="ECO:0000256" key="4">
    <source>
        <dbReference type="ARBA" id="ARBA00022989"/>
    </source>
</evidence>
<dbReference type="Proteomes" id="UP000580910">
    <property type="component" value="Unassembled WGS sequence"/>
</dbReference>
<dbReference type="InterPro" id="IPR050833">
    <property type="entry name" value="Poly_Biosynth_Transport"/>
</dbReference>
<keyword evidence="4 6" id="KW-1133">Transmembrane helix</keyword>
<dbReference type="GO" id="GO:0005886">
    <property type="term" value="C:plasma membrane"/>
    <property type="evidence" value="ECO:0007669"/>
    <property type="project" value="UniProtKB-SubCell"/>
</dbReference>
<keyword evidence="8" id="KW-1185">Reference proteome</keyword>
<keyword evidence="5 6" id="KW-0472">Membrane</keyword>
<dbReference type="PANTHER" id="PTHR30250:SF11">
    <property type="entry name" value="O-ANTIGEN TRANSPORTER-RELATED"/>
    <property type="match status" value="1"/>
</dbReference>
<feature type="transmembrane region" description="Helical" evidence="6">
    <location>
        <begin position="20"/>
        <end position="43"/>
    </location>
</feature>
<accession>A0A7W3P9W6</accession>
<dbReference type="EMBL" id="JACGXA010000001">
    <property type="protein sequence ID" value="MBA8803847.1"/>
    <property type="molecule type" value="Genomic_DNA"/>
</dbReference>
<keyword evidence="2" id="KW-1003">Cell membrane</keyword>
<feature type="transmembrane region" description="Helical" evidence="6">
    <location>
        <begin position="181"/>
        <end position="201"/>
    </location>
</feature>
<feature type="transmembrane region" description="Helical" evidence="6">
    <location>
        <begin position="151"/>
        <end position="175"/>
    </location>
</feature>
<feature type="transmembrane region" description="Helical" evidence="6">
    <location>
        <begin position="290"/>
        <end position="320"/>
    </location>
</feature>
<dbReference type="AlphaFoldDB" id="A0A7W3P9W6"/>
<keyword evidence="3 6" id="KW-0812">Transmembrane</keyword>
<proteinExistence type="predicted"/>
<evidence type="ECO:0000313" key="8">
    <source>
        <dbReference type="Proteomes" id="UP000580910"/>
    </source>
</evidence>
<dbReference type="PANTHER" id="PTHR30250">
    <property type="entry name" value="PST FAMILY PREDICTED COLANIC ACID TRANSPORTER"/>
    <property type="match status" value="1"/>
</dbReference>
<comment type="caution">
    <text evidence="7">The sequence shown here is derived from an EMBL/GenBank/DDBJ whole genome shotgun (WGS) entry which is preliminary data.</text>
</comment>
<evidence type="ECO:0000256" key="6">
    <source>
        <dbReference type="SAM" id="Phobius"/>
    </source>
</evidence>
<sequence length="420" mass="44416">MSTMTGEAPSRLRGLLRGSAGIAVAMAVMNVATYGFQMVAARLMGPSNYGAIAGLMALLMVIAVLQLGLQATAARRISATPGHVAQIEQVILAVTYKAAFVLGGVMLLVSPAVWVLLRLDSIVPAILLAVAAVPLTIMGGQAGILQGERRWLPLAGVYMAVGVPRLLIGTAFILWRPSETSAMFGVMVGLFVPAVIGWWALRHGRDEGETSEDHLARPIVRETLISSQALLAFFVLSNLDIVVARNILDDHNAGLYAGGLILTKAVLFLPQFVVVVAFPSMSTVEERRRALVRSLAAVAVIGVVCTLGAWLLSGIAMVFVGGDGYLDIESDLWRFAVIGTLLSMLQLLVYSVLARQGTRSAYVVWLAVLGLVGASAWIHSLTGLILAVTVVDGALFVLLLALSLWRMRLPAPAAPAAPPV</sequence>
<name>A0A7W3P9W6_9ACTN</name>
<feature type="transmembrane region" description="Helical" evidence="6">
    <location>
        <begin position="360"/>
        <end position="378"/>
    </location>
</feature>
<evidence type="ECO:0000313" key="7">
    <source>
        <dbReference type="EMBL" id="MBA8803847.1"/>
    </source>
</evidence>
<feature type="transmembrane region" description="Helical" evidence="6">
    <location>
        <begin position="254"/>
        <end position="278"/>
    </location>
</feature>
<comment type="subcellular location">
    <subcellularLocation>
        <location evidence="1">Cell membrane</location>
        <topology evidence="1">Multi-pass membrane protein</topology>
    </subcellularLocation>
</comment>
<evidence type="ECO:0000256" key="5">
    <source>
        <dbReference type="ARBA" id="ARBA00023136"/>
    </source>
</evidence>
<reference evidence="7 8" key="1">
    <citation type="submission" date="2020-07" db="EMBL/GenBank/DDBJ databases">
        <title>Sequencing the genomes of 1000 actinobacteria strains.</title>
        <authorList>
            <person name="Klenk H.-P."/>
        </authorList>
    </citation>
    <scope>NUCLEOTIDE SEQUENCE [LARGE SCALE GENOMIC DNA]</scope>
    <source>
        <strain evidence="7 8">DSM 21349</strain>
    </source>
</reference>
<organism evidence="7 8">
    <name type="scientific">Nocardioides ginsengisegetis</name>
    <dbReference type="NCBI Taxonomy" id="661491"/>
    <lineage>
        <taxon>Bacteria</taxon>
        <taxon>Bacillati</taxon>
        <taxon>Actinomycetota</taxon>
        <taxon>Actinomycetes</taxon>
        <taxon>Propionibacteriales</taxon>
        <taxon>Nocardioidaceae</taxon>
        <taxon>Nocardioides</taxon>
    </lineage>
</organism>
<feature type="transmembrane region" description="Helical" evidence="6">
    <location>
        <begin position="332"/>
        <end position="353"/>
    </location>
</feature>
<evidence type="ECO:0000256" key="1">
    <source>
        <dbReference type="ARBA" id="ARBA00004651"/>
    </source>
</evidence>
<feature type="transmembrane region" description="Helical" evidence="6">
    <location>
        <begin position="229"/>
        <end position="248"/>
    </location>
</feature>
<evidence type="ECO:0000256" key="3">
    <source>
        <dbReference type="ARBA" id="ARBA00022692"/>
    </source>
</evidence>
<gene>
    <name evidence="7" type="ORF">FB382_002138</name>
</gene>
<feature type="transmembrane region" description="Helical" evidence="6">
    <location>
        <begin position="90"/>
        <end position="116"/>
    </location>
</feature>
<protein>
    <submittedName>
        <fullName evidence="7">O-antigen/teichoic acid export membrane protein</fullName>
    </submittedName>
</protein>
<evidence type="ECO:0000256" key="2">
    <source>
        <dbReference type="ARBA" id="ARBA00022475"/>
    </source>
</evidence>
<feature type="transmembrane region" description="Helical" evidence="6">
    <location>
        <begin position="384"/>
        <end position="405"/>
    </location>
</feature>